<dbReference type="OrthoDB" id="3069255at2759"/>
<evidence type="ECO:0000313" key="1">
    <source>
        <dbReference type="EMBL" id="KIM71676.1"/>
    </source>
</evidence>
<proteinExistence type="predicted"/>
<accession>A0A0C3EV41</accession>
<dbReference type="EMBL" id="KN833236">
    <property type="protein sequence ID" value="KIM71676.1"/>
    <property type="molecule type" value="Genomic_DNA"/>
</dbReference>
<gene>
    <name evidence="1" type="ORF">PILCRDRAFT_750877</name>
</gene>
<organism evidence="1 2">
    <name type="scientific">Piloderma croceum (strain F 1598)</name>
    <dbReference type="NCBI Taxonomy" id="765440"/>
    <lineage>
        <taxon>Eukaryota</taxon>
        <taxon>Fungi</taxon>
        <taxon>Dikarya</taxon>
        <taxon>Basidiomycota</taxon>
        <taxon>Agaricomycotina</taxon>
        <taxon>Agaricomycetes</taxon>
        <taxon>Agaricomycetidae</taxon>
        <taxon>Atheliales</taxon>
        <taxon>Atheliaceae</taxon>
        <taxon>Piloderma</taxon>
    </lineage>
</organism>
<reference evidence="1 2" key="1">
    <citation type="submission" date="2014-04" db="EMBL/GenBank/DDBJ databases">
        <authorList>
            <consortium name="DOE Joint Genome Institute"/>
            <person name="Kuo A."/>
            <person name="Tarkka M."/>
            <person name="Buscot F."/>
            <person name="Kohler A."/>
            <person name="Nagy L.G."/>
            <person name="Floudas D."/>
            <person name="Copeland A."/>
            <person name="Barry K.W."/>
            <person name="Cichocki N."/>
            <person name="Veneault-Fourrey C."/>
            <person name="LaButti K."/>
            <person name="Lindquist E.A."/>
            <person name="Lipzen A."/>
            <person name="Lundell T."/>
            <person name="Morin E."/>
            <person name="Murat C."/>
            <person name="Sun H."/>
            <person name="Tunlid A."/>
            <person name="Henrissat B."/>
            <person name="Grigoriev I.V."/>
            <person name="Hibbett D.S."/>
            <person name="Martin F."/>
            <person name="Nordberg H.P."/>
            <person name="Cantor M.N."/>
            <person name="Hua S.X."/>
        </authorList>
    </citation>
    <scope>NUCLEOTIDE SEQUENCE [LARGE SCALE GENOMIC DNA]</scope>
    <source>
        <strain evidence="1 2">F 1598</strain>
    </source>
</reference>
<keyword evidence="2" id="KW-1185">Reference proteome</keyword>
<protein>
    <submittedName>
        <fullName evidence="1">Uncharacterized protein</fullName>
    </submittedName>
</protein>
<dbReference type="InParanoid" id="A0A0C3EV41"/>
<dbReference type="HOGENOM" id="CLU_2469916_0_0_1"/>
<evidence type="ECO:0000313" key="2">
    <source>
        <dbReference type="Proteomes" id="UP000054166"/>
    </source>
</evidence>
<sequence>MESLWYLASNISKIDGSARLMEPLVEELQKLADDLETASRQNKIEVFFYGGDELSSLENHNEALNNIITDLTVSDGNRIIFHSGHDYH</sequence>
<dbReference type="AlphaFoldDB" id="A0A0C3EV41"/>
<reference evidence="2" key="2">
    <citation type="submission" date="2015-01" db="EMBL/GenBank/DDBJ databases">
        <title>Evolutionary Origins and Diversification of the Mycorrhizal Mutualists.</title>
        <authorList>
            <consortium name="DOE Joint Genome Institute"/>
            <consortium name="Mycorrhizal Genomics Consortium"/>
            <person name="Kohler A."/>
            <person name="Kuo A."/>
            <person name="Nagy L.G."/>
            <person name="Floudas D."/>
            <person name="Copeland A."/>
            <person name="Barry K.W."/>
            <person name="Cichocki N."/>
            <person name="Veneault-Fourrey C."/>
            <person name="LaButti K."/>
            <person name="Lindquist E.A."/>
            <person name="Lipzen A."/>
            <person name="Lundell T."/>
            <person name="Morin E."/>
            <person name="Murat C."/>
            <person name="Riley R."/>
            <person name="Ohm R."/>
            <person name="Sun H."/>
            <person name="Tunlid A."/>
            <person name="Henrissat B."/>
            <person name="Grigoriev I.V."/>
            <person name="Hibbett D.S."/>
            <person name="Martin F."/>
        </authorList>
    </citation>
    <scope>NUCLEOTIDE SEQUENCE [LARGE SCALE GENOMIC DNA]</scope>
    <source>
        <strain evidence="2">F 1598</strain>
    </source>
</reference>
<name>A0A0C3EV41_PILCF</name>
<dbReference type="Proteomes" id="UP000054166">
    <property type="component" value="Unassembled WGS sequence"/>
</dbReference>